<keyword evidence="4" id="KW-0611">Plant defense</keyword>
<evidence type="ECO:0000256" key="4">
    <source>
        <dbReference type="ARBA" id="ARBA00022821"/>
    </source>
</evidence>
<protein>
    <recommendedName>
        <fullName evidence="6">Cystatin domain-containing protein</fullName>
    </recommendedName>
</protein>
<name>A0A0E0CX11_9ORYZ</name>
<comment type="similarity">
    <text evidence="1">Belongs to the cystatin family. Phytocystatin subfamily.</text>
</comment>
<keyword evidence="3" id="KW-0789">Thiol protease inhibitor</keyword>
<keyword evidence="5" id="KW-0732">Signal</keyword>
<dbReference type="GO" id="GO:0004869">
    <property type="term" value="F:cysteine-type endopeptidase inhibitor activity"/>
    <property type="evidence" value="ECO:0007669"/>
    <property type="project" value="UniProtKB-KW"/>
</dbReference>
<feature type="signal peptide" evidence="5">
    <location>
        <begin position="1"/>
        <end position="22"/>
    </location>
</feature>
<evidence type="ECO:0000256" key="1">
    <source>
        <dbReference type="ARBA" id="ARBA00007233"/>
    </source>
</evidence>
<dbReference type="AlphaFoldDB" id="A0A0E0CX11"/>
<dbReference type="PANTHER" id="PTHR47116">
    <property type="entry name" value="PHLOEM FILAMENT PROTEIN"/>
    <property type="match status" value="1"/>
</dbReference>
<keyword evidence="2" id="KW-0646">Protease inhibitor</keyword>
<keyword evidence="8" id="KW-1185">Reference proteome</keyword>
<evidence type="ECO:0000256" key="5">
    <source>
        <dbReference type="SAM" id="SignalP"/>
    </source>
</evidence>
<dbReference type="HOGENOM" id="CLU_113093_2_1_1"/>
<dbReference type="InterPro" id="IPR046350">
    <property type="entry name" value="Cystatin_sf"/>
</dbReference>
<sequence length="112" mass="12153">MRTSSLVLFAAVAVFGAATAAAGDESWKTIDANDRHVQDVALWAVAETDWASATGGLTLNTVDGAEKRFEAGVTYYRLTLEASSRVAKYLRFQAAVYEEGDEHKLVSFVPIH</sequence>
<dbReference type="Pfam" id="PF16845">
    <property type="entry name" value="SQAPI"/>
    <property type="match status" value="1"/>
</dbReference>
<feature type="domain" description="Cystatin" evidence="6">
    <location>
        <begin position="31"/>
        <end position="109"/>
    </location>
</feature>
<proteinExistence type="inferred from homology"/>
<evidence type="ECO:0000256" key="3">
    <source>
        <dbReference type="ARBA" id="ARBA00022704"/>
    </source>
</evidence>
<dbReference type="Proteomes" id="UP000008021">
    <property type="component" value="Chromosome 3"/>
</dbReference>
<evidence type="ECO:0000313" key="7">
    <source>
        <dbReference type="EnsemblPlants" id="OMERI03G07690.1"/>
    </source>
</evidence>
<dbReference type="SUPFAM" id="SSF54403">
    <property type="entry name" value="Cystatin/monellin"/>
    <property type="match status" value="1"/>
</dbReference>
<organism evidence="7">
    <name type="scientific">Oryza meridionalis</name>
    <dbReference type="NCBI Taxonomy" id="40149"/>
    <lineage>
        <taxon>Eukaryota</taxon>
        <taxon>Viridiplantae</taxon>
        <taxon>Streptophyta</taxon>
        <taxon>Embryophyta</taxon>
        <taxon>Tracheophyta</taxon>
        <taxon>Spermatophyta</taxon>
        <taxon>Magnoliopsida</taxon>
        <taxon>Liliopsida</taxon>
        <taxon>Poales</taxon>
        <taxon>Poaceae</taxon>
        <taxon>BOP clade</taxon>
        <taxon>Oryzoideae</taxon>
        <taxon>Oryzeae</taxon>
        <taxon>Oryzinae</taxon>
        <taxon>Oryza</taxon>
    </lineage>
</organism>
<reference evidence="7" key="1">
    <citation type="submission" date="2015-04" db="UniProtKB">
        <authorList>
            <consortium name="EnsemblPlants"/>
        </authorList>
    </citation>
    <scope>IDENTIFICATION</scope>
</reference>
<dbReference type="EnsemblPlants" id="OMERI03G07690.1">
    <property type="protein sequence ID" value="OMERI03G07690.1"/>
    <property type="gene ID" value="OMERI03G07690"/>
</dbReference>
<evidence type="ECO:0000313" key="8">
    <source>
        <dbReference type="Proteomes" id="UP000008021"/>
    </source>
</evidence>
<feature type="chain" id="PRO_5018528076" description="Cystatin domain-containing protein" evidence="5">
    <location>
        <begin position="23"/>
        <end position="112"/>
    </location>
</feature>
<accession>A0A0E0CX11</accession>
<dbReference type="GO" id="GO:0006952">
    <property type="term" value="P:defense response"/>
    <property type="evidence" value="ECO:0007669"/>
    <property type="project" value="UniProtKB-KW"/>
</dbReference>
<dbReference type="InterPro" id="IPR000010">
    <property type="entry name" value="Cystatin_dom"/>
</dbReference>
<evidence type="ECO:0000256" key="2">
    <source>
        <dbReference type="ARBA" id="ARBA00022690"/>
    </source>
</evidence>
<dbReference type="InterPro" id="IPR027214">
    <property type="entry name" value="Cystatin"/>
</dbReference>
<dbReference type="STRING" id="40149.A0A0E0CX11"/>
<evidence type="ECO:0000259" key="6">
    <source>
        <dbReference type="Pfam" id="PF16845"/>
    </source>
</evidence>
<reference evidence="7" key="2">
    <citation type="submission" date="2018-05" db="EMBL/GenBank/DDBJ databases">
        <title>OmerRS3 (Oryza meridionalis Reference Sequence Version 3).</title>
        <authorList>
            <person name="Zhang J."/>
            <person name="Kudrna D."/>
            <person name="Lee S."/>
            <person name="Talag J."/>
            <person name="Welchert J."/>
            <person name="Wing R.A."/>
        </authorList>
    </citation>
    <scope>NUCLEOTIDE SEQUENCE [LARGE SCALE GENOMIC DNA]</scope>
    <source>
        <strain evidence="7">cv. OR44</strain>
    </source>
</reference>
<dbReference type="Gene3D" id="3.10.450.10">
    <property type="match status" value="1"/>
</dbReference>
<dbReference type="Gramene" id="OMERI03G07690.1">
    <property type="protein sequence ID" value="OMERI03G07690.1"/>
    <property type="gene ID" value="OMERI03G07690"/>
</dbReference>